<dbReference type="Pfam" id="PF13376">
    <property type="entry name" value="OmdA"/>
    <property type="match status" value="1"/>
</dbReference>
<keyword evidence="2" id="KW-1185">Reference proteome</keyword>
<name>A0A0S4QNE6_9ACTN</name>
<dbReference type="EMBL" id="FAOZ01000008">
    <property type="protein sequence ID" value="CUU56623.1"/>
    <property type="molecule type" value="Genomic_DNA"/>
</dbReference>
<protein>
    <submittedName>
        <fullName evidence="1">Uncharacterized conserved protein YdeI, YjbR/CyaY-like superfamily, DUF1801 family</fullName>
    </submittedName>
</protein>
<accession>A0A0S4QNE6</accession>
<gene>
    <name evidence="1" type="ORF">Ga0074812_108151</name>
</gene>
<proteinExistence type="predicted"/>
<dbReference type="RefSeq" id="WP_091277256.1">
    <property type="nucleotide sequence ID" value="NZ_FAOZ01000008.1"/>
</dbReference>
<evidence type="ECO:0000313" key="1">
    <source>
        <dbReference type="EMBL" id="CUU56623.1"/>
    </source>
</evidence>
<dbReference type="AlphaFoldDB" id="A0A0S4QNE6"/>
<dbReference type="Proteomes" id="UP000198802">
    <property type="component" value="Unassembled WGS sequence"/>
</dbReference>
<reference evidence="2" key="1">
    <citation type="submission" date="2015-11" db="EMBL/GenBank/DDBJ databases">
        <authorList>
            <person name="Varghese N."/>
        </authorList>
    </citation>
    <scope>NUCLEOTIDE SEQUENCE [LARGE SCALE GENOMIC DNA]</scope>
    <source>
        <strain evidence="2">DSM 45899</strain>
    </source>
</reference>
<evidence type="ECO:0000313" key="2">
    <source>
        <dbReference type="Proteomes" id="UP000198802"/>
    </source>
</evidence>
<sequence>MDVELEMLVVADVRAWRAWLDVNEEVSSGVWLVLAKKGTTSPTSLGYDHALLEALCSGWIDGQRRSRDATTFQQRFTPRRRASLWSERNIGLVARLVEEGRIRPRGQAEIERAKADGRWERAYAGPANAQVPDDLATALAASATASTAFAGLNGRDRYSVLHRVLTAPSPSSRQQRITKLVGMLERGETP</sequence>
<organism evidence="1 2">
    <name type="scientific">Parafrankia irregularis</name>
    <dbReference type="NCBI Taxonomy" id="795642"/>
    <lineage>
        <taxon>Bacteria</taxon>
        <taxon>Bacillati</taxon>
        <taxon>Actinomycetota</taxon>
        <taxon>Actinomycetes</taxon>
        <taxon>Frankiales</taxon>
        <taxon>Frankiaceae</taxon>
        <taxon>Parafrankia</taxon>
    </lineage>
</organism>